<feature type="transmembrane region" description="Helical" evidence="1">
    <location>
        <begin position="146"/>
        <end position="167"/>
    </location>
</feature>
<feature type="transmembrane region" description="Helical" evidence="1">
    <location>
        <begin position="78"/>
        <end position="102"/>
    </location>
</feature>
<evidence type="ECO:0008006" key="4">
    <source>
        <dbReference type="Google" id="ProtNLM"/>
    </source>
</evidence>
<keyword evidence="3" id="KW-1185">Reference proteome</keyword>
<dbReference type="AlphaFoldDB" id="D8KCD5"/>
<dbReference type="Proteomes" id="UP000000393">
    <property type="component" value="Plasmid pNWAT01"/>
</dbReference>
<reference evidence="3" key="1">
    <citation type="submission" date="2010-06" db="EMBL/GenBank/DDBJ databases">
        <title>Complete sequence of plasmid1 of Nitrosococcus watsoni C-113.</title>
        <authorList>
            <person name="Lucas S."/>
            <person name="Copeland A."/>
            <person name="Lapidus A."/>
            <person name="Cheng J.-F."/>
            <person name="Bruce D."/>
            <person name="Goodwin L."/>
            <person name="Pitluck S."/>
            <person name="Malfatti S.A."/>
            <person name="Chain P.S.G."/>
            <person name="Land M."/>
            <person name="Hauser L."/>
            <person name="Kyrpides N."/>
            <person name="Ivanova N."/>
            <person name="Cambell M.A."/>
            <person name="Heidelberg J.F."/>
            <person name="Klotz M.G."/>
            <person name="Woyke T."/>
        </authorList>
    </citation>
    <scope>NUCLEOTIDE SEQUENCE [LARGE SCALE GENOMIC DNA]</scope>
    <source>
        <strain evidence="3">C-113</strain>
        <plasmid evidence="3">pNWAT01</plasmid>
    </source>
</reference>
<keyword evidence="1" id="KW-0812">Transmembrane</keyword>
<dbReference type="KEGG" id="nwa:Nwat_3159"/>
<evidence type="ECO:0000313" key="2">
    <source>
        <dbReference type="EMBL" id="ADJ29876.1"/>
    </source>
</evidence>
<name>D8KCD5_NITWC</name>
<keyword evidence="2" id="KW-0614">Plasmid</keyword>
<evidence type="ECO:0000313" key="3">
    <source>
        <dbReference type="Proteomes" id="UP000000393"/>
    </source>
</evidence>
<dbReference type="RefSeq" id="WP_013221932.1">
    <property type="nucleotide sequence ID" value="NC_014316.1"/>
</dbReference>
<geneLocation type="plasmid" evidence="2 3">
    <name>pNWAT01</name>
</geneLocation>
<keyword evidence="1" id="KW-1133">Transmembrane helix</keyword>
<organism evidence="2 3">
    <name type="scientific">Nitrosococcus watsoni (strain C-113)</name>
    <dbReference type="NCBI Taxonomy" id="105559"/>
    <lineage>
        <taxon>Bacteria</taxon>
        <taxon>Pseudomonadati</taxon>
        <taxon>Pseudomonadota</taxon>
        <taxon>Gammaproteobacteria</taxon>
        <taxon>Chromatiales</taxon>
        <taxon>Chromatiaceae</taxon>
        <taxon>Nitrosococcus</taxon>
    </lineage>
</organism>
<keyword evidence="1" id="KW-0472">Membrane</keyword>
<evidence type="ECO:0000256" key="1">
    <source>
        <dbReference type="SAM" id="Phobius"/>
    </source>
</evidence>
<feature type="transmembrane region" description="Helical" evidence="1">
    <location>
        <begin position="40"/>
        <end position="58"/>
    </location>
</feature>
<gene>
    <name evidence="2" type="ordered locus">Nwat_3159</name>
</gene>
<dbReference type="HOGENOM" id="CLU_1546027_0_0_6"/>
<protein>
    <recommendedName>
        <fullName evidence="4">Transmembrane protein</fullName>
    </recommendedName>
</protein>
<dbReference type="OrthoDB" id="9951330at2"/>
<dbReference type="EMBL" id="CP002087">
    <property type="protein sequence ID" value="ADJ29876.1"/>
    <property type="molecule type" value="Genomic_DNA"/>
</dbReference>
<proteinExistence type="predicted"/>
<accession>D8KCD5</accession>
<sequence>MCKTTLHSNKELERFKAKLASESELLKATAAFEHAALRPLYLLNGGALIAFMALYGAIVRTTDTCVQIDHPWAKGAMVIWTIGLAFAVFVTVSAYCSQFAFLKHIRRKLEADKASDDDNPHTAGEKEGEATCWGDKGKKHRRWAMGFWLASITLFIIGVAVACFSLSNIHRLP</sequence>